<organism evidence="10 11">
    <name type="scientific">Georgenia alba</name>
    <dbReference type="NCBI Taxonomy" id="2233858"/>
    <lineage>
        <taxon>Bacteria</taxon>
        <taxon>Bacillati</taxon>
        <taxon>Actinomycetota</taxon>
        <taxon>Actinomycetes</taxon>
        <taxon>Micrococcales</taxon>
        <taxon>Bogoriellaceae</taxon>
        <taxon>Georgenia</taxon>
    </lineage>
</organism>
<dbReference type="EC" id="3.2.1.55" evidence="4"/>
<keyword evidence="5" id="KW-0378">Hydrolase</keyword>
<evidence type="ECO:0000256" key="2">
    <source>
        <dbReference type="ARBA" id="ARBA00007186"/>
    </source>
</evidence>
<dbReference type="InterPro" id="IPR017853">
    <property type="entry name" value="GH"/>
</dbReference>
<dbReference type="PANTHER" id="PTHR43576:SF2">
    <property type="entry name" value="INTRACELLULAR EXO-ALPHA-L-ARABINOFURANOSIDASE 2"/>
    <property type="match status" value="1"/>
</dbReference>
<gene>
    <name evidence="10" type="ORF">ACFQQL_06500</name>
</gene>
<keyword evidence="6" id="KW-0119">Carbohydrate metabolism</keyword>
<dbReference type="SMART" id="SM00813">
    <property type="entry name" value="Alpha-L-AF_C"/>
    <property type="match status" value="1"/>
</dbReference>
<protein>
    <recommendedName>
        <fullName evidence="4">non-reducing end alpha-L-arabinofuranosidase</fullName>
        <ecNumber evidence="4">3.2.1.55</ecNumber>
    </recommendedName>
</protein>
<dbReference type="SUPFAM" id="SSF51445">
    <property type="entry name" value="(Trans)glycosidases"/>
    <property type="match status" value="1"/>
</dbReference>
<dbReference type="InterPro" id="IPR013780">
    <property type="entry name" value="Glyco_hydro_b"/>
</dbReference>
<comment type="caution">
    <text evidence="10">The sequence shown here is derived from an EMBL/GenBank/DDBJ whole genome shotgun (WGS) entry which is preliminary data.</text>
</comment>
<comment type="similarity">
    <text evidence="2">Belongs to the glycosyl hydrolase 51 family.</text>
</comment>
<dbReference type="InterPro" id="IPR010720">
    <property type="entry name" value="Alpha-L-AF_C"/>
</dbReference>
<evidence type="ECO:0000256" key="3">
    <source>
        <dbReference type="ARBA" id="ARBA00011165"/>
    </source>
</evidence>
<dbReference type="Gene3D" id="3.20.20.80">
    <property type="entry name" value="Glycosidases"/>
    <property type="match status" value="1"/>
</dbReference>
<reference evidence="11" key="1">
    <citation type="journal article" date="2019" name="Int. J. Syst. Evol. Microbiol.">
        <title>The Global Catalogue of Microorganisms (GCM) 10K type strain sequencing project: providing services to taxonomists for standard genome sequencing and annotation.</title>
        <authorList>
            <consortium name="The Broad Institute Genomics Platform"/>
            <consortium name="The Broad Institute Genome Sequencing Center for Infectious Disease"/>
            <person name="Wu L."/>
            <person name="Ma J."/>
        </authorList>
    </citation>
    <scope>NUCLEOTIDE SEQUENCE [LARGE SCALE GENOMIC DNA]</scope>
    <source>
        <strain evidence="11">JCM 1490</strain>
    </source>
</reference>
<evidence type="ECO:0000256" key="4">
    <source>
        <dbReference type="ARBA" id="ARBA00012670"/>
    </source>
</evidence>
<dbReference type="Pfam" id="PF06964">
    <property type="entry name" value="Alpha-L-AF_C"/>
    <property type="match status" value="1"/>
</dbReference>
<name>A0ABW2Q5N3_9MICO</name>
<evidence type="ECO:0000256" key="8">
    <source>
        <dbReference type="SAM" id="MobiDB-lite"/>
    </source>
</evidence>
<dbReference type="Gene3D" id="2.60.40.1180">
    <property type="entry name" value="Golgi alpha-mannosidase II"/>
    <property type="match status" value="1"/>
</dbReference>
<dbReference type="Proteomes" id="UP001596455">
    <property type="component" value="Unassembled WGS sequence"/>
</dbReference>
<dbReference type="InterPro" id="IPR055235">
    <property type="entry name" value="ASD1_cat"/>
</dbReference>
<evidence type="ECO:0000256" key="7">
    <source>
        <dbReference type="ARBA" id="ARBA00023295"/>
    </source>
</evidence>
<evidence type="ECO:0000313" key="11">
    <source>
        <dbReference type="Proteomes" id="UP001596455"/>
    </source>
</evidence>
<feature type="domain" description="Alpha-L-arabinofuranosidase C-terminal" evidence="9">
    <location>
        <begin position="295"/>
        <end position="529"/>
    </location>
</feature>
<comment type="catalytic activity">
    <reaction evidence="1">
        <text>Hydrolysis of terminal non-reducing alpha-L-arabinofuranoside residues in alpha-L-arabinosides.</text>
        <dbReference type="EC" id="3.2.1.55"/>
    </reaction>
</comment>
<dbReference type="EMBL" id="JBHTCQ010000001">
    <property type="protein sequence ID" value="MFC7404755.1"/>
    <property type="molecule type" value="Genomic_DNA"/>
</dbReference>
<dbReference type="Pfam" id="PF22848">
    <property type="entry name" value="ASD1_dom"/>
    <property type="match status" value="1"/>
</dbReference>
<dbReference type="RefSeq" id="WP_382392451.1">
    <property type="nucleotide sequence ID" value="NZ_JBHTCQ010000001.1"/>
</dbReference>
<evidence type="ECO:0000256" key="1">
    <source>
        <dbReference type="ARBA" id="ARBA00001462"/>
    </source>
</evidence>
<accession>A0ABW2Q5N3</accession>
<evidence type="ECO:0000256" key="6">
    <source>
        <dbReference type="ARBA" id="ARBA00023277"/>
    </source>
</evidence>
<evidence type="ECO:0000259" key="9">
    <source>
        <dbReference type="SMART" id="SM00813"/>
    </source>
</evidence>
<feature type="region of interest" description="Disordered" evidence="8">
    <location>
        <begin position="304"/>
        <end position="330"/>
    </location>
</feature>
<evidence type="ECO:0000256" key="5">
    <source>
        <dbReference type="ARBA" id="ARBA00022801"/>
    </source>
</evidence>
<comment type="subunit">
    <text evidence="3">Homohexamer; trimer of dimers.</text>
</comment>
<sequence length="537" mass="59702">MTATIEIDTAELTRIDRNIYGHFLESAFFGNIDGGVLDERGEVRGDVVDLCARLGVPNVRWPGGNFTSPYHWEDGIGPREHRPRRLELAWGSEESNAFGTDEFLAWCALVGAEPFLVHSCRDVDEAVRWLEYTNYDGDTEYTRRRTANGHPDPYRVRYWGIGNEVYGHWQMGYRPAREYAAAAREHALFMRRVDPSIKLIAVGAPPEQVVRGPGVRGAEQHHEEWTRPLLDRAGGLIDYVSTHLYAASTHLVADDYDAVVGQPQFFEQRIQDYAHLVADTARDLGVERPLALALDEWNIRHLEPASWPEPRPGEDGGVAPRETDGGDVSRLRVNRWSPRTLADALFYAGVFHVLHRGATLPVPPTMANTVNLVNANALVVARPGGVLPSASYHVWDLYQNHTGPIALASRVEGPARTAPVRQGVQREPDGTFRSVPDVVPSLDVSASASADRSRLHLAVINRHRSATVEARLVLDGRTGNLPRRAEVHDIGADVADVFAVNTLDDPDRVALRHRGDVDLDGRYGFPPHSVTLLTFRR</sequence>
<proteinExistence type="inferred from homology"/>
<feature type="compositionally biased region" description="Basic and acidic residues" evidence="8">
    <location>
        <begin position="321"/>
        <end position="330"/>
    </location>
</feature>
<evidence type="ECO:0000313" key="10">
    <source>
        <dbReference type="EMBL" id="MFC7404755.1"/>
    </source>
</evidence>
<keyword evidence="11" id="KW-1185">Reference proteome</keyword>
<dbReference type="PANTHER" id="PTHR43576">
    <property type="entry name" value="ALPHA-L-ARABINOFURANOSIDASE C-RELATED"/>
    <property type="match status" value="1"/>
</dbReference>
<dbReference type="SUPFAM" id="SSF51011">
    <property type="entry name" value="Glycosyl hydrolase domain"/>
    <property type="match status" value="1"/>
</dbReference>
<keyword evidence="7" id="KW-0326">Glycosidase</keyword>